<evidence type="ECO:0000256" key="6">
    <source>
        <dbReference type="SAM" id="MobiDB-lite"/>
    </source>
</evidence>
<name>A0ABS0J2Y9_9BACT</name>
<evidence type="ECO:0000313" key="8">
    <source>
        <dbReference type="EMBL" id="MBG3876798.1"/>
    </source>
</evidence>
<evidence type="ECO:0000259" key="7">
    <source>
        <dbReference type="PROSITE" id="PS50905"/>
    </source>
</evidence>
<dbReference type="InterPro" id="IPR009040">
    <property type="entry name" value="Ferritin-like_diiron"/>
</dbReference>
<gene>
    <name evidence="8" type="ORF">FVW20_07105</name>
</gene>
<dbReference type="Pfam" id="PF00210">
    <property type="entry name" value="Ferritin"/>
    <property type="match status" value="1"/>
</dbReference>
<dbReference type="CDD" id="cd00907">
    <property type="entry name" value="Bacterioferritin"/>
    <property type="match status" value="1"/>
</dbReference>
<dbReference type="PANTHER" id="PTHR30295:SF0">
    <property type="entry name" value="BACTERIOFERRITIN"/>
    <property type="match status" value="1"/>
</dbReference>
<dbReference type="InterPro" id="IPR009078">
    <property type="entry name" value="Ferritin-like_SF"/>
</dbReference>
<accession>A0ABS0J2Y9</accession>
<evidence type="ECO:0000256" key="2">
    <source>
        <dbReference type="ARBA" id="ARBA00022434"/>
    </source>
</evidence>
<dbReference type="Gene3D" id="1.20.1260.10">
    <property type="match status" value="1"/>
</dbReference>
<dbReference type="PANTHER" id="PTHR30295">
    <property type="entry name" value="BACTERIOFERRITIN"/>
    <property type="match status" value="1"/>
</dbReference>
<keyword evidence="2" id="KW-0409">Iron storage</keyword>
<comment type="caution">
    <text evidence="8">The sequence shown here is derived from an EMBL/GenBank/DDBJ whole genome shotgun (WGS) entry which is preliminary data.</text>
</comment>
<evidence type="ECO:0000256" key="3">
    <source>
        <dbReference type="ARBA" id="ARBA00022617"/>
    </source>
</evidence>
<dbReference type="InterPro" id="IPR008331">
    <property type="entry name" value="Ferritin_DPS_dom"/>
</dbReference>
<sequence>MNKATKPAKAKPAAAPPSPREARKARVIEVLNKARAMELNAITQYMNQHYGLDNMDYGALAADMKLIAIDEMRHAEMFAERIKELGGEPTTEREGDLVKGQDVQTIFPYDAGLEDDTIDAYNQFLQVCRENGDSISMKLFETIIEEEQVHFNHFDNVGEHLKNLGDTYLSKIAGTSASTGPSTKGFLISKGGAATG</sequence>
<dbReference type="InterPro" id="IPR012347">
    <property type="entry name" value="Ferritin-like"/>
</dbReference>
<organism evidence="8 9">
    <name type="scientific">Nitratidesulfovibrio oxamicus</name>
    <dbReference type="NCBI Taxonomy" id="32016"/>
    <lineage>
        <taxon>Bacteria</taxon>
        <taxon>Pseudomonadati</taxon>
        <taxon>Thermodesulfobacteriota</taxon>
        <taxon>Desulfovibrionia</taxon>
        <taxon>Desulfovibrionales</taxon>
        <taxon>Desulfovibrionaceae</taxon>
        <taxon>Nitratidesulfovibrio</taxon>
    </lineage>
</organism>
<keyword evidence="3" id="KW-0349">Heme</keyword>
<protein>
    <submittedName>
        <fullName evidence="8">Bacterioferritin</fullName>
    </submittedName>
</protein>
<evidence type="ECO:0000313" key="9">
    <source>
        <dbReference type="Proteomes" id="UP001194469"/>
    </source>
</evidence>
<dbReference type="EMBL" id="VRYY01000166">
    <property type="protein sequence ID" value="MBG3876798.1"/>
    <property type="molecule type" value="Genomic_DNA"/>
</dbReference>
<dbReference type="RefSeq" id="WP_196608884.1">
    <property type="nucleotide sequence ID" value="NZ_VRYY01000166.1"/>
</dbReference>
<reference evidence="8 9" key="1">
    <citation type="submission" date="2019-08" db="EMBL/GenBank/DDBJ databases">
        <authorList>
            <person name="Luo N."/>
        </authorList>
    </citation>
    <scope>NUCLEOTIDE SEQUENCE [LARGE SCALE GENOMIC DNA]</scope>
    <source>
        <strain evidence="8 9">NCIMB 9442</strain>
    </source>
</reference>
<feature type="domain" description="Ferritin-like diiron" evidence="7">
    <location>
        <begin position="21"/>
        <end position="165"/>
    </location>
</feature>
<dbReference type="InterPro" id="IPR002024">
    <property type="entry name" value="Bacterioferritin"/>
</dbReference>
<proteinExistence type="inferred from homology"/>
<dbReference type="Proteomes" id="UP001194469">
    <property type="component" value="Unassembled WGS sequence"/>
</dbReference>
<feature type="region of interest" description="Disordered" evidence="6">
    <location>
        <begin position="1"/>
        <end position="23"/>
    </location>
</feature>
<keyword evidence="5" id="KW-0408">Iron</keyword>
<dbReference type="SUPFAM" id="SSF47240">
    <property type="entry name" value="Ferritin-like"/>
    <property type="match status" value="1"/>
</dbReference>
<dbReference type="PROSITE" id="PS50905">
    <property type="entry name" value="FERRITIN_LIKE"/>
    <property type="match status" value="1"/>
</dbReference>
<feature type="compositionally biased region" description="Low complexity" evidence="6">
    <location>
        <begin position="1"/>
        <end position="13"/>
    </location>
</feature>
<evidence type="ECO:0000256" key="1">
    <source>
        <dbReference type="ARBA" id="ARBA00008093"/>
    </source>
</evidence>
<dbReference type="PRINTS" id="PR00601">
    <property type="entry name" value="BACFERRITIN"/>
</dbReference>
<keyword evidence="9" id="KW-1185">Reference proteome</keyword>
<keyword evidence="4" id="KW-0479">Metal-binding</keyword>
<comment type="similarity">
    <text evidence="1">Belongs to the bacterioferritin family.</text>
</comment>
<evidence type="ECO:0000256" key="4">
    <source>
        <dbReference type="ARBA" id="ARBA00022723"/>
    </source>
</evidence>
<evidence type="ECO:0000256" key="5">
    <source>
        <dbReference type="ARBA" id="ARBA00023004"/>
    </source>
</evidence>